<gene>
    <name evidence="3" type="ORF">HMPREF9004_1721</name>
</gene>
<comment type="caution">
    <text evidence="3">The sequence shown here is derived from an EMBL/GenBank/DDBJ whole genome shotgun (WGS) entry which is preliminary data.</text>
</comment>
<name>N6X242_9ACTO</name>
<keyword evidence="1" id="KW-0812">Transmembrane</keyword>
<evidence type="ECO:0000313" key="4">
    <source>
        <dbReference type="Proteomes" id="UP000013015"/>
    </source>
</evidence>
<dbReference type="PATRIC" id="fig|888050.3.peg.1658"/>
<feature type="domain" description="Cyanobacterial TRADD-N associated 2 transmembrane" evidence="2">
    <location>
        <begin position="21"/>
        <end position="86"/>
    </location>
</feature>
<feature type="transmembrane region" description="Helical" evidence="1">
    <location>
        <begin position="28"/>
        <end position="50"/>
    </location>
</feature>
<dbReference type="InterPro" id="IPR048567">
    <property type="entry name" value="CyanoTRADDas_TM"/>
</dbReference>
<dbReference type="RefSeq" id="WP_005964481.1">
    <property type="nucleotide sequence ID" value="NZ_CP040505.1"/>
</dbReference>
<accession>N6X242</accession>
<dbReference type="Proteomes" id="UP000013015">
    <property type="component" value="Unassembled WGS sequence"/>
</dbReference>
<organism evidence="3 4">
    <name type="scientific">Schaalia cardiffensis F0333</name>
    <dbReference type="NCBI Taxonomy" id="888050"/>
    <lineage>
        <taxon>Bacteria</taxon>
        <taxon>Bacillati</taxon>
        <taxon>Actinomycetota</taxon>
        <taxon>Actinomycetes</taxon>
        <taxon>Actinomycetales</taxon>
        <taxon>Actinomycetaceae</taxon>
        <taxon>Schaalia</taxon>
    </lineage>
</organism>
<keyword evidence="4" id="KW-1185">Reference proteome</keyword>
<reference evidence="3 4" key="1">
    <citation type="submission" date="2013-03" db="EMBL/GenBank/DDBJ databases">
        <title>Reference genome for the Human Microbiome Project.</title>
        <authorList>
            <person name="Aqrawi P."/>
            <person name="Ayvaz T."/>
            <person name="Bess C."/>
            <person name="Blankenburg K."/>
            <person name="Coyle M."/>
            <person name="Deng J."/>
            <person name="Forbes L."/>
            <person name="Fowler G."/>
            <person name="Francisco L."/>
            <person name="Fu Q."/>
            <person name="Gibbs R."/>
            <person name="Gross S."/>
            <person name="Gubbala S."/>
            <person name="Hale W."/>
            <person name="Hemphill L."/>
            <person name="Highlander S."/>
            <person name="Hirani K."/>
            <person name="Jackson L."/>
            <person name="Jakkamsetti A."/>
            <person name="Javaid M."/>
            <person name="Jayaseelan J.C."/>
            <person name="Jiang H."/>
            <person name="Joshi V."/>
            <person name="Korchina V."/>
            <person name="Kovar C."/>
            <person name="Lara F."/>
            <person name="Lee S."/>
            <person name="Liu Y."/>
            <person name="Mata R."/>
            <person name="Mathew T."/>
            <person name="Munidasa M."/>
            <person name="Muzny D."/>
            <person name="Nazareth L."/>
            <person name="Ngo R."/>
            <person name="Nguyen L."/>
            <person name="Nguyen N."/>
            <person name="Okwuonu G."/>
            <person name="Ongeri F."/>
            <person name="Palculict T."/>
            <person name="Patil S."/>
            <person name="Petrosino J."/>
            <person name="Pham C."/>
            <person name="Pham P."/>
            <person name="Pu L.-L."/>
            <person name="Qin X."/>
            <person name="Qu J."/>
            <person name="Reid J."/>
            <person name="Ross M."/>
            <person name="Ruth R."/>
            <person name="Saada N."/>
            <person name="San Lucas F."/>
            <person name="Santibanez J."/>
            <person name="Shang Y."/>
            <person name="Simmons D."/>
            <person name="Song X.-Z."/>
            <person name="Tang L.-Y."/>
            <person name="Thornton R."/>
            <person name="Warren J."/>
            <person name="Weissenberger G."/>
            <person name="Wilczek-Boney K."/>
            <person name="Worley K."/>
            <person name="Youmans B."/>
            <person name="Zhang J."/>
            <person name="Zhang L."/>
            <person name="Zhao Z."/>
            <person name="Zhou C."/>
            <person name="Zhu D."/>
            <person name="Zhu Y."/>
        </authorList>
    </citation>
    <scope>NUCLEOTIDE SEQUENCE [LARGE SCALE GENOMIC DNA]</scope>
    <source>
        <strain evidence="3 4">F0333</strain>
    </source>
</reference>
<sequence>MTPTSETPIPVGIALSEVQRASRNARRFWNLLYAVGTATAMALIVGILLATLGHSVQAIVTGVATLLGGAGSAFLVKMKNDAVEELERAKSTLLEHWKEAGTTRSTTRGVGEGMGDLVESLMSII</sequence>
<keyword evidence="1" id="KW-0472">Membrane</keyword>
<evidence type="ECO:0000313" key="3">
    <source>
        <dbReference type="EMBL" id="ENO17811.1"/>
    </source>
</evidence>
<feature type="transmembrane region" description="Helical" evidence="1">
    <location>
        <begin position="56"/>
        <end position="76"/>
    </location>
</feature>
<dbReference type="Pfam" id="PF20712">
    <property type="entry name" value="CyanoTRADDas_TM"/>
    <property type="match status" value="1"/>
</dbReference>
<proteinExistence type="predicted"/>
<evidence type="ECO:0000256" key="1">
    <source>
        <dbReference type="SAM" id="Phobius"/>
    </source>
</evidence>
<protein>
    <recommendedName>
        <fullName evidence="2">Cyanobacterial TRADD-N associated 2 transmembrane domain-containing protein</fullName>
    </recommendedName>
</protein>
<dbReference type="EMBL" id="AQHZ01000024">
    <property type="protein sequence ID" value="ENO17811.1"/>
    <property type="molecule type" value="Genomic_DNA"/>
</dbReference>
<evidence type="ECO:0000259" key="2">
    <source>
        <dbReference type="Pfam" id="PF20712"/>
    </source>
</evidence>
<dbReference type="AlphaFoldDB" id="N6X242"/>
<keyword evidence="1" id="KW-1133">Transmembrane helix</keyword>
<dbReference type="HOGENOM" id="CLU_1987846_0_0_11"/>